<accession>A0A1Y3B3U1</accession>
<proteinExistence type="predicted"/>
<protein>
    <submittedName>
        <fullName evidence="2">Uncharacterized protein</fullName>
    </submittedName>
</protein>
<organism evidence="2 3">
    <name type="scientific">Euroglyphus maynei</name>
    <name type="common">Mayne's house dust mite</name>
    <dbReference type="NCBI Taxonomy" id="6958"/>
    <lineage>
        <taxon>Eukaryota</taxon>
        <taxon>Metazoa</taxon>
        <taxon>Ecdysozoa</taxon>
        <taxon>Arthropoda</taxon>
        <taxon>Chelicerata</taxon>
        <taxon>Arachnida</taxon>
        <taxon>Acari</taxon>
        <taxon>Acariformes</taxon>
        <taxon>Sarcoptiformes</taxon>
        <taxon>Astigmata</taxon>
        <taxon>Psoroptidia</taxon>
        <taxon>Analgoidea</taxon>
        <taxon>Pyroglyphidae</taxon>
        <taxon>Pyroglyphinae</taxon>
        <taxon>Euroglyphus</taxon>
    </lineage>
</organism>
<sequence length="79" mass="8962">MTRSIRKNKDDICSDNGGGKKNKFPSSLIREQQQQLNRINTPCVGNFSDSQLYHELQFTSSDIHCVFDEVGATIAKMRI</sequence>
<dbReference type="EMBL" id="MUJZ01045540">
    <property type="protein sequence ID" value="OTF74744.1"/>
    <property type="molecule type" value="Genomic_DNA"/>
</dbReference>
<feature type="non-terminal residue" evidence="2">
    <location>
        <position position="79"/>
    </location>
</feature>
<evidence type="ECO:0000313" key="3">
    <source>
        <dbReference type="Proteomes" id="UP000194236"/>
    </source>
</evidence>
<evidence type="ECO:0000256" key="1">
    <source>
        <dbReference type="SAM" id="MobiDB-lite"/>
    </source>
</evidence>
<keyword evidence="3" id="KW-1185">Reference proteome</keyword>
<comment type="caution">
    <text evidence="2">The sequence shown here is derived from an EMBL/GenBank/DDBJ whole genome shotgun (WGS) entry which is preliminary data.</text>
</comment>
<name>A0A1Y3B3U1_EURMA</name>
<gene>
    <name evidence="2" type="ORF">BLA29_006405</name>
</gene>
<dbReference type="OrthoDB" id="10646390at2759"/>
<reference evidence="2 3" key="1">
    <citation type="submission" date="2017-03" db="EMBL/GenBank/DDBJ databases">
        <title>Genome Survey of Euroglyphus maynei.</title>
        <authorList>
            <person name="Arlian L.G."/>
            <person name="Morgan M.S."/>
            <person name="Rider S.D."/>
        </authorList>
    </citation>
    <scope>NUCLEOTIDE SEQUENCE [LARGE SCALE GENOMIC DNA]</scope>
    <source>
        <strain evidence="2">Arlian Lab</strain>
        <tissue evidence="2">Whole body</tissue>
    </source>
</reference>
<feature type="region of interest" description="Disordered" evidence="1">
    <location>
        <begin position="1"/>
        <end position="26"/>
    </location>
</feature>
<dbReference type="AlphaFoldDB" id="A0A1Y3B3U1"/>
<evidence type="ECO:0000313" key="2">
    <source>
        <dbReference type="EMBL" id="OTF74744.1"/>
    </source>
</evidence>
<dbReference type="Proteomes" id="UP000194236">
    <property type="component" value="Unassembled WGS sequence"/>
</dbReference>